<sequence>MTLRQRIFIAIGLIAGLILAIVLYVYVLRGRASELATVAPTSTQATAQAPVAAQPAQLPVPRLPELSDEEREELYVKQTARIFVERFGSYSNQNNNRHIDGVLSLSTPTMQAWLETQRLPQGETYYGVTTAVIASRIESRTATSAAVHVDVQQAITENGDERVEQKSGRVELEKIGEQWLVDGFFWNVQ</sequence>
<accession>A0A1F6MG68</accession>
<feature type="transmembrane region" description="Helical" evidence="1">
    <location>
        <begin position="7"/>
        <end position="27"/>
    </location>
</feature>
<name>A0A1F6MG68_9BACT</name>
<organism evidence="2 3">
    <name type="scientific">Candidatus Magasanikbacteria bacterium RIFCSPHIGHO2_02_FULL_51_14</name>
    <dbReference type="NCBI Taxonomy" id="1798683"/>
    <lineage>
        <taxon>Bacteria</taxon>
        <taxon>Candidatus Magasanikiibacteriota</taxon>
    </lineage>
</organism>
<dbReference type="EMBL" id="MFQE01000043">
    <property type="protein sequence ID" value="OGH70636.1"/>
    <property type="molecule type" value="Genomic_DNA"/>
</dbReference>
<gene>
    <name evidence="2" type="ORF">A3C90_01790</name>
</gene>
<dbReference type="STRING" id="1798683.A3C90_01790"/>
<evidence type="ECO:0000313" key="2">
    <source>
        <dbReference type="EMBL" id="OGH70636.1"/>
    </source>
</evidence>
<reference evidence="2 3" key="1">
    <citation type="journal article" date="2016" name="Nat. Commun.">
        <title>Thousands of microbial genomes shed light on interconnected biogeochemical processes in an aquifer system.</title>
        <authorList>
            <person name="Anantharaman K."/>
            <person name="Brown C.T."/>
            <person name="Hug L.A."/>
            <person name="Sharon I."/>
            <person name="Castelle C.J."/>
            <person name="Probst A.J."/>
            <person name="Thomas B.C."/>
            <person name="Singh A."/>
            <person name="Wilkins M.J."/>
            <person name="Karaoz U."/>
            <person name="Brodie E.L."/>
            <person name="Williams K.H."/>
            <person name="Hubbard S.S."/>
            <person name="Banfield J.F."/>
        </authorList>
    </citation>
    <scope>NUCLEOTIDE SEQUENCE [LARGE SCALE GENOMIC DNA]</scope>
</reference>
<keyword evidence="1" id="KW-0812">Transmembrane</keyword>
<evidence type="ECO:0000313" key="3">
    <source>
        <dbReference type="Proteomes" id="UP000177457"/>
    </source>
</evidence>
<proteinExistence type="predicted"/>
<protein>
    <submittedName>
        <fullName evidence="2">Uncharacterized protein</fullName>
    </submittedName>
</protein>
<evidence type="ECO:0000256" key="1">
    <source>
        <dbReference type="SAM" id="Phobius"/>
    </source>
</evidence>
<dbReference type="Proteomes" id="UP000177457">
    <property type="component" value="Unassembled WGS sequence"/>
</dbReference>
<comment type="caution">
    <text evidence="2">The sequence shown here is derived from an EMBL/GenBank/DDBJ whole genome shotgun (WGS) entry which is preliminary data.</text>
</comment>
<keyword evidence="1" id="KW-1133">Transmembrane helix</keyword>
<dbReference type="AlphaFoldDB" id="A0A1F6MG68"/>
<keyword evidence="1" id="KW-0472">Membrane</keyword>